<dbReference type="EMBL" id="LXMA01000034">
    <property type="protein sequence ID" value="OAT72428.1"/>
    <property type="molecule type" value="Genomic_DNA"/>
</dbReference>
<comment type="caution">
    <text evidence="2">The sequence shown here is derived from an EMBL/GenBank/DDBJ whole genome shotgun (WGS) entry which is preliminary data.</text>
</comment>
<dbReference type="Proteomes" id="UP000078290">
    <property type="component" value="Unassembled WGS sequence"/>
</dbReference>
<feature type="transmembrane region" description="Helical" evidence="1">
    <location>
        <begin position="232"/>
        <end position="250"/>
    </location>
</feature>
<evidence type="ECO:0000256" key="1">
    <source>
        <dbReference type="SAM" id="Phobius"/>
    </source>
</evidence>
<feature type="transmembrane region" description="Helical" evidence="1">
    <location>
        <begin position="502"/>
        <end position="522"/>
    </location>
</feature>
<feature type="transmembrane region" description="Helical" evidence="1">
    <location>
        <begin position="68"/>
        <end position="85"/>
    </location>
</feature>
<feature type="transmembrane region" description="Helical" evidence="1">
    <location>
        <begin position="136"/>
        <end position="158"/>
    </location>
</feature>
<evidence type="ECO:0008006" key="4">
    <source>
        <dbReference type="Google" id="ProtNLM"/>
    </source>
</evidence>
<protein>
    <recommendedName>
        <fullName evidence="4">Glycosyltransferase RgtA/B/C/D-like domain-containing protein</fullName>
    </recommendedName>
</protein>
<reference evidence="3" key="1">
    <citation type="submission" date="2016-05" db="EMBL/GenBank/DDBJ databases">
        <authorList>
            <person name="Wang W."/>
            <person name="Zhu L."/>
        </authorList>
    </citation>
    <scope>NUCLEOTIDE SEQUENCE [LARGE SCALE GENOMIC DNA]</scope>
    <source>
        <strain evidence="3">W-2</strain>
    </source>
</reference>
<evidence type="ECO:0000313" key="2">
    <source>
        <dbReference type="EMBL" id="OAT72428.1"/>
    </source>
</evidence>
<feature type="transmembrane region" description="Helical" evidence="1">
    <location>
        <begin position="203"/>
        <end position="220"/>
    </location>
</feature>
<gene>
    <name evidence="2" type="ORF">A7K69_09890</name>
</gene>
<feature type="transmembrane region" description="Helical" evidence="1">
    <location>
        <begin position="97"/>
        <end position="124"/>
    </location>
</feature>
<feature type="transmembrane region" description="Helical" evidence="1">
    <location>
        <begin position="324"/>
        <end position="347"/>
    </location>
</feature>
<dbReference type="RefSeq" id="WP_064552212.1">
    <property type="nucleotide sequence ID" value="NZ_LXMA01000034.1"/>
</dbReference>
<feature type="transmembrane region" description="Helical" evidence="1">
    <location>
        <begin position="286"/>
        <end position="318"/>
    </location>
</feature>
<proteinExistence type="predicted"/>
<feature type="transmembrane region" description="Helical" evidence="1">
    <location>
        <begin position="33"/>
        <end position="52"/>
    </location>
</feature>
<accession>A0A1B7KQQ3</accession>
<sequence length="582" mass="66666">MLKNWISSAIAALASAICTICTILFFSPIHWSILAEGGILFFLLFAAYYMVLQNKARLAASLSRAKRWGAGLFMLLFPLFAVISMKGEQTHLQHSSLFIKFLIYIGTYVSIFMLALFIASLILSVTPSRPNPNKKWGYIFVYAFPSLIVWTFYLIAFFPGAMTADSIFQWEQAHTGKFNDWHPVMYTLFIMLITSIWDSPAAIGIAQIIIISLVIGYCLFELEKAGAPKWAVWTVSILFAVSPINGIYSITVWKDILYSTFILLFTTLICKLIMTNGNWLKRFPSLIFFTVTALGVVFFRHNGFVVCLASLIILFAVFRHLWKQWLLVLSLVVAIHYAVTGPLFTYLKATPSDPNEALSIPTQQIARVITYNGKMTEQQAEYINKIMPLDLWKKLYNPYVTDPIKFSGYYNKQAIFPDHLSTYLRTWWEICRQNPRLVIEAMAKQTSLVWQMNEPKDGYTSMFVTNVFYGNKFGLKNEIISQPITKIVGAYLKLSETAGKPFIWRPAVYMFFIILFTFIAFLRNDRKAWLLPIAVLLNAGTVFIALPAQDFRYLYSNSLVFFIAFLFAFISYRNDVNKLSQK</sequence>
<dbReference type="InterPro" id="IPR046062">
    <property type="entry name" value="DUF6020"/>
</dbReference>
<organism evidence="2 3">
    <name type="scientific">Parageobacillus thermoglucosidasius</name>
    <name type="common">Geobacillus thermoglucosidasius</name>
    <dbReference type="NCBI Taxonomy" id="1426"/>
    <lineage>
        <taxon>Bacteria</taxon>
        <taxon>Bacillati</taxon>
        <taxon>Bacillota</taxon>
        <taxon>Bacilli</taxon>
        <taxon>Bacillales</taxon>
        <taxon>Anoxybacillaceae</taxon>
        <taxon>Parageobacillus</taxon>
    </lineage>
</organism>
<keyword evidence="1" id="KW-1133">Transmembrane helix</keyword>
<name>A0A1B7KQQ3_PARTM</name>
<feature type="transmembrane region" description="Helical" evidence="1">
    <location>
        <begin position="553"/>
        <end position="572"/>
    </location>
</feature>
<dbReference type="AlphaFoldDB" id="A0A1B7KQQ3"/>
<feature type="transmembrane region" description="Helical" evidence="1">
    <location>
        <begin position="6"/>
        <end position="26"/>
    </location>
</feature>
<feature type="transmembrane region" description="Helical" evidence="1">
    <location>
        <begin position="528"/>
        <end position="546"/>
    </location>
</feature>
<dbReference type="OrthoDB" id="2137478at2"/>
<dbReference type="Pfam" id="PF19484">
    <property type="entry name" value="DUF6020"/>
    <property type="match status" value="1"/>
</dbReference>
<feature type="transmembrane region" description="Helical" evidence="1">
    <location>
        <begin position="178"/>
        <end position="197"/>
    </location>
</feature>
<keyword evidence="1" id="KW-0812">Transmembrane</keyword>
<keyword evidence="1" id="KW-0472">Membrane</keyword>
<feature type="transmembrane region" description="Helical" evidence="1">
    <location>
        <begin position="256"/>
        <end position="274"/>
    </location>
</feature>
<evidence type="ECO:0000313" key="3">
    <source>
        <dbReference type="Proteomes" id="UP000078290"/>
    </source>
</evidence>